<keyword evidence="5 10" id="KW-0949">S-adenosyl-L-methionine</keyword>
<proteinExistence type="inferred from homology"/>
<evidence type="ECO:0000259" key="11">
    <source>
        <dbReference type="PROSITE" id="PS51684"/>
    </source>
</evidence>
<dbReference type="GO" id="GO:0005759">
    <property type="term" value="C:mitochondrial matrix"/>
    <property type="evidence" value="ECO:0007669"/>
    <property type="project" value="UniProtKB-SubCell"/>
</dbReference>
<evidence type="ECO:0000313" key="13">
    <source>
        <dbReference type="Proteomes" id="UP000315496"/>
    </source>
</evidence>
<dbReference type="InterPro" id="IPR056743">
    <property type="entry name" value="TRM5-TYW2-like_MTfase"/>
</dbReference>
<accession>A0A4Z1SV87</accession>
<evidence type="ECO:0000256" key="10">
    <source>
        <dbReference type="HAMAP-Rule" id="MF_03152"/>
    </source>
</evidence>
<dbReference type="AlphaFoldDB" id="A0A4Z1SV87"/>
<dbReference type="Gene3D" id="3.30.300.110">
    <property type="entry name" value="Met-10+ protein-like domains"/>
    <property type="match status" value="1"/>
</dbReference>
<dbReference type="Proteomes" id="UP000315496">
    <property type="component" value="Chromosome 3"/>
</dbReference>
<organism evidence="12 13">
    <name type="scientific">Giardia muris</name>
    <dbReference type="NCBI Taxonomy" id="5742"/>
    <lineage>
        <taxon>Eukaryota</taxon>
        <taxon>Metamonada</taxon>
        <taxon>Diplomonadida</taxon>
        <taxon>Hexamitidae</taxon>
        <taxon>Giardiinae</taxon>
        <taxon>Giardia</taxon>
    </lineage>
</organism>
<dbReference type="GO" id="GO:0070901">
    <property type="term" value="P:mitochondrial tRNA methylation"/>
    <property type="evidence" value="ECO:0007669"/>
    <property type="project" value="UniProtKB-ARBA"/>
</dbReference>
<evidence type="ECO:0000256" key="7">
    <source>
        <dbReference type="ARBA" id="ARBA00023128"/>
    </source>
</evidence>
<keyword evidence="2 10" id="KW-0963">Cytoplasm</keyword>
<name>A0A4Z1SV87_GIAMU</name>
<keyword evidence="7 10" id="KW-0496">Mitochondrion</keyword>
<dbReference type="EC" id="2.1.1.228" evidence="10"/>
<evidence type="ECO:0000256" key="8">
    <source>
        <dbReference type="ARBA" id="ARBA00023242"/>
    </source>
</evidence>
<dbReference type="SUPFAM" id="SSF53335">
    <property type="entry name" value="S-adenosyl-L-methionine-dependent methyltransferases"/>
    <property type="match status" value="1"/>
</dbReference>
<feature type="binding site" evidence="10">
    <location>
        <position position="317"/>
    </location>
    <ligand>
        <name>S-adenosyl-L-methionine</name>
        <dbReference type="ChEBI" id="CHEBI:59789"/>
    </ligand>
</feature>
<comment type="function">
    <text evidence="10">Specifically methylates the N1 position of guanosine-37 in various cytoplasmic and mitochondrial tRNAs. Methylation is not dependent on the nature of the nucleoside 5' of the target nucleoside. This is the first step in the biosynthesis of wybutosine (yW), a modified base adjacent to the anticodon of tRNAs and required for accurate decoding.</text>
</comment>
<feature type="binding site" evidence="10">
    <location>
        <begin position="298"/>
        <end position="299"/>
    </location>
    <ligand>
        <name>S-adenosyl-L-methionine</name>
        <dbReference type="ChEBI" id="CHEBI:59789"/>
    </ligand>
</feature>
<comment type="subunit">
    <text evidence="10">Monomer.</text>
</comment>
<comment type="catalytic activity">
    <reaction evidence="9 10">
        <text>guanosine(37) in tRNA + S-adenosyl-L-methionine = N(1)-methylguanosine(37) in tRNA + S-adenosyl-L-homocysteine + H(+)</text>
        <dbReference type="Rhea" id="RHEA:36899"/>
        <dbReference type="Rhea" id="RHEA-COMP:10145"/>
        <dbReference type="Rhea" id="RHEA-COMP:10147"/>
        <dbReference type="ChEBI" id="CHEBI:15378"/>
        <dbReference type="ChEBI" id="CHEBI:57856"/>
        <dbReference type="ChEBI" id="CHEBI:59789"/>
        <dbReference type="ChEBI" id="CHEBI:73542"/>
        <dbReference type="ChEBI" id="CHEBI:74269"/>
        <dbReference type="EC" id="2.1.1.228"/>
    </reaction>
</comment>
<keyword evidence="13" id="KW-1185">Reference proteome</keyword>
<keyword evidence="3 10" id="KW-0489">Methyltransferase</keyword>
<evidence type="ECO:0000313" key="12">
    <source>
        <dbReference type="EMBL" id="TNJ27498.1"/>
    </source>
</evidence>
<comment type="subcellular location">
    <subcellularLocation>
        <location evidence="10">Mitochondrion matrix</location>
    </subcellularLocation>
    <subcellularLocation>
        <location evidence="10">Nucleus</location>
    </subcellularLocation>
    <subcellularLocation>
        <location evidence="10">Cytoplasm</location>
    </subcellularLocation>
    <text evidence="10">Predominantly in the mitochondria and in the nucleus.</text>
</comment>
<reference evidence="12 13" key="1">
    <citation type="submission" date="2019-05" db="EMBL/GenBank/DDBJ databases">
        <title>The compact genome of Giardia muris reveals important steps in the evolution of intestinal protozoan parasites.</title>
        <authorList>
            <person name="Xu F."/>
            <person name="Jimenez-Gonzalez A."/>
            <person name="Einarsson E."/>
            <person name="Astvaldsson A."/>
            <person name="Peirasmaki D."/>
            <person name="Eckmann L."/>
            <person name="Andersson J.O."/>
            <person name="Svard S.G."/>
            <person name="Jerlstrom-Hultqvist J."/>
        </authorList>
    </citation>
    <scope>NUCLEOTIDE SEQUENCE [LARGE SCALE GENOMIC DNA]</scope>
    <source>
        <strain evidence="12 13">Roberts-Thomson</strain>
    </source>
</reference>
<dbReference type="OrthoDB" id="408788at2759"/>
<dbReference type="Gene3D" id="3.40.50.150">
    <property type="entry name" value="Vaccinia Virus protein VP39"/>
    <property type="match status" value="1"/>
</dbReference>
<feature type="binding site" evidence="10">
    <location>
        <position position="226"/>
    </location>
    <ligand>
        <name>S-adenosyl-L-methionine</name>
        <dbReference type="ChEBI" id="CHEBI:59789"/>
    </ligand>
</feature>
<dbReference type="GO" id="GO:0005634">
    <property type="term" value="C:nucleus"/>
    <property type="evidence" value="ECO:0007669"/>
    <property type="project" value="UniProtKB-SubCell"/>
</dbReference>
<evidence type="ECO:0000256" key="9">
    <source>
        <dbReference type="ARBA" id="ARBA00047783"/>
    </source>
</evidence>
<comment type="caution">
    <text evidence="12">The sequence shown here is derived from an EMBL/GenBank/DDBJ whole genome shotgun (WGS) entry which is preliminary data.</text>
</comment>
<feature type="domain" description="SAM-dependent methyltransferase TRM5/TYW2-type" evidence="11">
    <location>
        <begin position="137"/>
        <end position="408"/>
    </location>
</feature>
<dbReference type="GO" id="GO:0052906">
    <property type="term" value="F:tRNA (guanine(37)-N1)-methyltransferase activity"/>
    <property type="evidence" value="ECO:0007669"/>
    <property type="project" value="UniProtKB-UniRule"/>
</dbReference>
<evidence type="ECO:0000256" key="2">
    <source>
        <dbReference type="ARBA" id="ARBA00022490"/>
    </source>
</evidence>
<evidence type="ECO:0000256" key="1">
    <source>
        <dbReference type="ARBA" id="ARBA00009775"/>
    </source>
</evidence>
<dbReference type="VEuPathDB" id="GiardiaDB:GMRT_10801"/>
<dbReference type="PANTHER" id="PTHR23245:SF36">
    <property type="entry name" value="TRNA (GUANINE(37)-N1)-METHYLTRANSFERASE"/>
    <property type="match status" value="1"/>
</dbReference>
<evidence type="ECO:0000256" key="4">
    <source>
        <dbReference type="ARBA" id="ARBA00022679"/>
    </source>
</evidence>
<dbReference type="PROSITE" id="PS51684">
    <property type="entry name" value="SAM_MT_TRM5_TYW2"/>
    <property type="match status" value="1"/>
</dbReference>
<dbReference type="InterPro" id="IPR025792">
    <property type="entry name" value="tRNA_Gua_MeTrfase_euk"/>
</dbReference>
<dbReference type="GO" id="GO:0002939">
    <property type="term" value="P:tRNA N1-guanine methylation"/>
    <property type="evidence" value="ECO:0007669"/>
    <property type="project" value="TreeGrafter"/>
</dbReference>
<dbReference type="InterPro" id="IPR030382">
    <property type="entry name" value="MeTrfase_TRM5/TYW2"/>
</dbReference>
<dbReference type="FunFam" id="3.30.300.110:FF:000001">
    <property type="entry name" value="tRNA (guanine(37)-N1)-methyltransferase"/>
    <property type="match status" value="1"/>
</dbReference>
<dbReference type="PANTHER" id="PTHR23245">
    <property type="entry name" value="TRNA METHYLTRANSFERASE"/>
    <property type="match status" value="1"/>
</dbReference>
<comment type="similarity">
    <text evidence="1">Belongs to the class I-like SAM-binding methyltransferase superfamily. TRM5/TYW2 family.</text>
</comment>
<protein>
    <recommendedName>
        <fullName evidence="10">tRNA (guanine(37)-N1)-methyltransferase</fullName>
        <ecNumber evidence="10">2.1.1.228</ecNumber>
    </recommendedName>
    <alternativeName>
        <fullName evidence="10">M1G-methyltransferase</fullName>
    </alternativeName>
    <alternativeName>
        <fullName evidence="10">tRNA [GM37] methyltransferase</fullName>
    </alternativeName>
    <alternativeName>
        <fullName evidence="10">tRNA methyltransferase 5 homolog</fullName>
    </alternativeName>
</protein>
<evidence type="ECO:0000256" key="3">
    <source>
        <dbReference type="ARBA" id="ARBA00022603"/>
    </source>
</evidence>
<keyword evidence="4 10" id="KW-0808">Transferase</keyword>
<comment type="similarity">
    <text evidence="10">Belongs to the TRM5 / TYW2 family.</text>
</comment>
<keyword evidence="8 10" id="KW-0539">Nucleus</keyword>
<dbReference type="Pfam" id="PF25133">
    <property type="entry name" value="TYW2_N_2"/>
    <property type="match status" value="1"/>
</dbReference>
<evidence type="ECO:0000256" key="5">
    <source>
        <dbReference type="ARBA" id="ARBA00022691"/>
    </source>
</evidence>
<keyword evidence="6 10" id="KW-0819">tRNA processing</keyword>
<dbReference type="HAMAP" id="MF_03152">
    <property type="entry name" value="TRM5"/>
    <property type="match status" value="1"/>
</dbReference>
<dbReference type="InterPro" id="IPR029063">
    <property type="entry name" value="SAM-dependent_MTases_sf"/>
</dbReference>
<evidence type="ECO:0000256" key="6">
    <source>
        <dbReference type="ARBA" id="ARBA00022694"/>
    </source>
</evidence>
<feature type="binding site" evidence="10">
    <location>
        <begin position="270"/>
        <end position="271"/>
    </location>
    <ligand>
        <name>S-adenosyl-L-methionine</name>
        <dbReference type="ChEBI" id="CHEBI:59789"/>
    </ligand>
</feature>
<dbReference type="Pfam" id="PF02475">
    <property type="entry name" value="TRM5-TYW2_MTfase"/>
    <property type="match status" value="1"/>
</dbReference>
<dbReference type="EMBL" id="VDLU01000003">
    <property type="protein sequence ID" value="TNJ27498.1"/>
    <property type="molecule type" value="Genomic_DNA"/>
</dbReference>
<gene>
    <name evidence="12" type="ORF">GMRT_10801</name>
</gene>
<sequence>MSGEELRRLALERMTEPCACIPAELRMQLSQQLEVTVLTVPRVQVSKILKKLPKETALPIANKRLVATVVDSMEGDAGAAGTKDVRVLHRPDEYYMSLLRGVVSTVRMRTEHITIPMEARHRVDILEEVMPNPPTSFAIVGHIAHYNLREDQLPLKYFIGALTCHLEPTIRTVINKIDRLTDEFRVMSFELIGGVPDYETTHTEGGLIFRLDISKVFWNPRLGTEHASVAKRIAELIDRDALVIDATGGIGPFSLHLARHHGFKRLLCNDLNPESYRYMCENVLINDLKDVVECKNDDAQVLLQSYSTAPVGAVILNLPELSIDFLQAIRGTQMLRGTWFFVECFHPDIEDLTQLRHELSYRCAKQLFEGVDDGEEDSLHRFAEFDARPVRKVSPGKSMYLVEFLCTRQGAETEPLIKRHWS</sequence>
<dbReference type="InterPro" id="IPR056744">
    <property type="entry name" value="TRM5/TYW2-like_N"/>
</dbReference>